<accession>A0A6C0EUG7</accession>
<feature type="compositionally biased region" description="Basic and acidic residues" evidence="1">
    <location>
        <begin position="125"/>
        <end position="137"/>
    </location>
</feature>
<name>A0A6C0EUG7_9ZZZZ</name>
<sequence length="389" mass="44613">MDTTCVAICSNGERCTVKRKAIGNGMRCGVHHNTLLLHGPNTLALMELKYLHYRNNRNIHTDYMRDIDLAVTQEAKLHIYQVHSANLRNLQTTYYRDARALKQTHEDEIIRTGVNPDAAANQRRQQKEDQRRQRVADRQELIRQDIARQIQEQAERGNPNFIRHNIAVQNQNMPAPPAVVRRLGAFAADPQNVHTVEAVRQTKEIVEKVRTVSVPEEYKWNTLFVSKTIGEIITECKLTSHAAAQMFNQYVSPVAIYDIEEGIYGKVLDSVWQFVKASPDKEDLCKILKQEMTDNINMCAQGNLSRICNILAGYMEGIGSQETLSERLGRLLPPLMAIEDCLTRIMDAIKILKDNNVPMTDWDKWLDPLKEDDEDMMIDIEFIKQEVMA</sequence>
<reference evidence="2" key="1">
    <citation type="journal article" date="2020" name="Nature">
        <title>Giant virus diversity and host interactions through global metagenomics.</title>
        <authorList>
            <person name="Schulz F."/>
            <person name="Roux S."/>
            <person name="Paez-Espino D."/>
            <person name="Jungbluth S."/>
            <person name="Walsh D.A."/>
            <person name="Denef V.J."/>
            <person name="McMahon K.D."/>
            <person name="Konstantinidis K.T."/>
            <person name="Eloe-Fadrosh E.A."/>
            <person name="Kyrpides N.C."/>
            <person name="Woyke T."/>
        </authorList>
    </citation>
    <scope>NUCLEOTIDE SEQUENCE</scope>
    <source>
        <strain evidence="2">GVMAG-M-3300009151-50</strain>
    </source>
</reference>
<proteinExistence type="predicted"/>
<organism evidence="2">
    <name type="scientific">viral metagenome</name>
    <dbReference type="NCBI Taxonomy" id="1070528"/>
    <lineage>
        <taxon>unclassified sequences</taxon>
        <taxon>metagenomes</taxon>
        <taxon>organismal metagenomes</taxon>
    </lineage>
</organism>
<feature type="region of interest" description="Disordered" evidence="1">
    <location>
        <begin position="113"/>
        <end position="137"/>
    </location>
</feature>
<evidence type="ECO:0000256" key="1">
    <source>
        <dbReference type="SAM" id="MobiDB-lite"/>
    </source>
</evidence>
<dbReference type="AlphaFoldDB" id="A0A6C0EUG7"/>
<evidence type="ECO:0000313" key="2">
    <source>
        <dbReference type="EMBL" id="QHT30925.1"/>
    </source>
</evidence>
<dbReference type="EMBL" id="MN738914">
    <property type="protein sequence ID" value="QHT30925.1"/>
    <property type="molecule type" value="Genomic_DNA"/>
</dbReference>
<protein>
    <submittedName>
        <fullName evidence="2">Uncharacterized protein</fullName>
    </submittedName>
</protein>